<dbReference type="InterPro" id="IPR036249">
    <property type="entry name" value="Thioredoxin-like_sf"/>
</dbReference>
<organism evidence="4">
    <name type="scientific">Chromera velia CCMP2878</name>
    <dbReference type="NCBI Taxonomy" id="1169474"/>
    <lineage>
        <taxon>Eukaryota</taxon>
        <taxon>Sar</taxon>
        <taxon>Alveolata</taxon>
        <taxon>Colpodellida</taxon>
        <taxon>Chromeraceae</taxon>
        <taxon>Chromera</taxon>
    </lineage>
</organism>
<proteinExistence type="inferred from homology"/>
<dbReference type="EMBL" id="CDMZ01005715">
    <property type="protein sequence ID" value="CEM53673.1"/>
    <property type="molecule type" value="Genomic_DNA"/>
</dbReference>
<dbReference type="PANTHER" id="PTHR11592">
    <property type="entry name" value="GLUTATHIONE PEROXIDASE"/>
    <property type="match status" value="1"/>
</dbReference>
<protein>
    <submittedName>
        <fullName evidence="4">Uncharacterized protein</fullName>
    </submittedName>
</protein>
<dbReference type="SUPFAM" id="SSF52833">
    <property type="entry name" value="Thioredoxin-like"/>
    <property type="match status" value="1"/>
</dbReference>
<keyword evidence="3" id="KW-0560">Oxidoreductase</keyword>
<name>A0A0G4I948_9ALVE</name>
<dbReference type="AlphaFoldDB" id="A0A0G4I948"/>
<gene>
    <name evidence="4" type="ORF">Cvel_12159</name>
</gene>
<keyword evidence="2" id="KW-0575">Peroxidase</keyword>
<dbReference type="PROSITE" id="PS51355">
    <property type="entry name" value="GLUTATHIONE_PEROXID_3"/>
    <property type="match status" value="1"/>
</dbReference>
<accession>A0A0G4I948</accession>
<evidence type="ECO:0000256" key="1">
    <source>
        <dbReference type="ARBA" id="ARBA00006926"/>
    </source>
</evidence>
<comment type="similarity">
    <text evidence="1">Belongs to the glutathione peroxidase family.</text>
</comment>
<dbReference type="PhylomeDB" id="A0A0G4I948"/>
<evidence type="ECO:0000313" key="4">
    <source>
        <dbReference type="EMBL" id="CEM53673.1"/>
    </source>
</evidence>
<sequence length="134" mass="15618">MNPTRLKNFYVLDKEDVNGPQASDLWRFLGESLQNPIAKTKSEFVSLNYEKFLLDGQGRPLRRYPRKWKPIKMLKEVKNLAKGEKLPPVDPDFKLAWLNANKERMADLYSFRLGINWYVPKGLEAMEGTRDAES</sequence>
<dbReference type="GO" id="GO:0006979">
    <property type="term" value="P:response to oxidative stress"/>
    <property type="evidence" value="ECO:0007669"/>
    <property type="project" value="InterPro"/>
</dbReference>
<dbReference type="InterPro" id="IPR000889">
    <property type="entry name" value="Glutathione_peroxidase"/>
</dbReference>
<dbReference type="GO" id="GO:0004601">
    <property type="term" value="F:peroxidase activity"/>
    <property type="evidence" value="ECO:0007669"/>
    <property type="project" value="UniProtKB-KW"/>
</dbReference>
<dbReference type="PANTHER" id="PTHR11592:SF78">
    <property type="entry name" value="GLUTATHIONE PEROXIDASE"/>
    <property type="match status" value="1"/>
</dbReference>
<evidence type="ECO:0000256" key="3">
    <source>
        <dbReference type="ARBA" id="ARBA00023002"/>
    </source>
</evidence>
<reference evidence="4" key="1">
    <citation type="submission" date="2014-11" db="EMBL/GenBank/DDBJ databases">
        <authorList>
            <person name="Otto D Thomas"/>
            <person name="Naeem Raeece"/>
        </authorList>
    </citation>
    <scope>NUCLEOTIDE SEQUENCE</scope>
</reference>
<dbReference type="VEuPathDB" id="CryptoDB:Cvel_12159"/>
<evidence type="ECO:0000256" key="2">
    <source>
        <dbReference type="ARBA" id="ARBA00022559"/>
    </source>
</evidence>
<dbReference type="Gene3D" id="3.40.30.10">
    <property type="entry name" value="Glutaredoxin"/>
    <property type="match status" value="1"/>
</dbReference>